<sequence>MSSEVTKQIKSITAAIEKFKELRIRQKLKIFARVKCAVLIFRQLEVDFKGIRPSQADMLVIFSGRYLLSGYLSGSRPILSPRLPVRVKADNFSRYLSESRPIPSPRLSVRVKADTFSQATCQGQGRYLLPGLQVRYGSSSSRNP</sequence>
<dbReference type="AlphaFoldDB" id="A0AAV4B9A7"/>
<organism evidence="1 2">
    <name type="scientific">Plakobranchus ocellatus</name>
    <dbReference type="NCBI Taxonomy" id="259542"/>
    <lineage>
        <taxon>Eukaryota</taxon>
        <taxon>Metazoa</taxon>
        <taxon>Spiralia</taxon>
        <taxon>Lophotrochozoa</taxon>
        <taxon>Mollusca</taxon>
        <taxon>Gastropoda</taxon>
        <taxon>Heterobranchia</taxon>
        <taxon>Euthyneura</taxon>
        <taxon>Panpulmonata</taxon>
        <taxon>Sacoglossa</taxon>
        <taxon>Placobranchoidea</taxon>
        <taxon>Plakobranchidae</taxon>
        <taxon>Plakobranchus</taxon>
    </lineage>
</organism>
<reference evidence="1 2" key="1">
    <citation type="journal article" date="2021" name="Elife">
        <title>Chloroplast acquisition without the gene transfer in kleptoplastic sea slugs, Plakobranchus ocellatus.</title>
        <authorList>
            <person name="Maeda T."/>
            <person name="Takahashi S."/>
            <person name="Yoshida T."/>
            <person name="Shimamura S."/>
            <person name="Takaki Y."/>
            <person name="Nagai Y."/>
            <person name="Toyoda A."/>
            <person name="Suzuki Y."/>
            <person name="Arimoto A."/>
            <person name="Ishii H."/>
            <person name="Satoh N."/>
            <person name="Nishiyama T."/>
            <person name="Hasebe M."/>
            <person name="Maruyama T."/>
            <person name="Minagawa J."/>
            <person name="Obokata J."/>
            <person name="Shigenobu S."/>
        </authorList>
    </citation>
    <scope>NUCLEOTIDE SEQUENCE [LARGE SCALE GENOMIC DNA]</scope>
</reference>
<comment type="caution">
    <text evidence="1">The sequence shown here is derived from an EMBL/GenBank/DDBJ whole genome shotgun (WGS) entry which is preliminary data.</text>
</comment>
<dbReference type="EMBL" id="BLXT01004611">
    <property type="protein sequence ID" value="GFO15707.1"/>
    <property type="molecule type" value="Genomic_DNA"/>
</dbReference>
<evidence type="ECO:0000313" key="1">
    <source>
        <dbReference type="EMBL" id="GFO15707.1"/>
    </source>
</evidence>
<name>A0AAV4B9A7_9GAST</name>
<evidence type="ECO:0000313" key="2">
    <source>
        <dbReference type="Proteomes" id="UP000735302"/>
    </source>
</evidence>
<proteinExistence type="predicted"/>
<accession>A0AAV4B9A7</accession>
<keyword evidence="2" id="KW-1185">Reference proteome</keyword>
<gene>
    <name evidence="1" type="ORF">PoB_004221200</name>
</gene>
<dbReference type="Proteomes" id="UP000735302">
    <property type="component" value="Unassembled WGS sequence"/>
</dbReference>
<protein>
    <submittedName>
        <fullName evidence="1">Uncharacterized protein</fullName>
    </submittedName>
</protein>